<dbReference type="GO" id="GO:0006730">
    <property type="term" value="P:one-carbon metabolic process"/>
    <property type="evidence" value="ECO:0007669"/>
    <property type="project" value="UniProtKB-KW"/>
</dbReference>
<protein>
    <recommendedName>
        <fullName evidence="2">dihydrofolate reductase</fullName>
        <ecNumber evidence="2">1.5.1.3</ecNumber>
    </recommendedName>
</protein>
<keyword evidence="4" id="KW-0521">NADP</keyword>
<dbReference type="Pfam" id="PF00186">
    <property type="entry name" value="DHFR_1"/>
    <property type="match status" value="1"/>
</dbReference>
<dbReference type="PROSITE" id="PS00075">
    <property type="entry name" value="DHFR_1"/>
    <property type="match status" value="1"/>
</dbReference>
<evidence type="ECO:0000313" key="9">
    <source>
        <dbReference type="Proteomes" id="UP001597185"/>
    </source>
</evidence>
<dbReference type="EMBL" id="JBHUDB010000002">
    <property type="protein sequence ID" value="MFD1570144.1"/>
    <property type="molecule type" value="Genomic_DNA"/>
</dbReference>
<comment type="similarity">
    <text evidence="6">Belongs to the dihydrofolate reductase family.</text>
</comment>
<dbReference type="GO" id="GO:0004146">
    <property type="term" value="F:dihydrofolate reductase activity"/>
    <property type="evidence" value="ECO:0007669"/>
    <property type="project" value="UniProtKB-EC"/>
</dbReference>
<evidence type="ECO:0000313" key="8">
    <source>
        <dbReference type="EMBL" id="MFD1570144.1"/>
    </source>
</evidence>
<dbReference type="CDD" id="cd00209">
    <property type="entry name" value="DHFR"/>
    <property type="match status" value="1"/>
</dbReference>
<keyword evidence="9" id="KW-1185">Reference proteome</keyword>
<dbReference type="InterPro" id="IPR012259">
    <property type="entry name" value="DHFR"/>
</dbReference>
<keyword evidence="3" id="KW-0554">One-carbon metabolism</keyword>
<comment type="caution">
    <text evidence="8">The sequence shown here is derived from an EMBL/GenBank/DDBJ whole genome shotgun (WGS) entry which is preliminary data.</text>
</comment>
<dbReference type="AlphaFoldDB" id="A0ABD6C0H0"/>
<proteinExistence type="inferred from homology"/>
<dbReference type="PANTHER" id="PTHR48069:SF3">
    <property type="entry name" value="DIHYDROFOLATE REDUCTASE"/>
    <property type="match status" value="1"/>
</dbReference>
<evidence type="ECO:0000256" key="5">
    <source>
        <dbReference type="ARBA" id="ARBA00023002"/>
    </source>
</evidence>
<sequence length="176" mass="18938">MSTDKANARRAECEWVHIAAVAENGVIGSDGGIPWDLPEDMERFKAETMGHPVVLGRKTYENIADGLGGPLPGRLNVVLSSSDVGGPESVVTVHDVDSAIAAAEARADETGVSRCFVAGGSSVYEQFLPMADTLLLTEVHMEVDGESRFPEITAGDWTEVSRQGHGRYDFVEYRTV</sequence>
<name>A0ABD6C0H0_9EURY</name>
<evidence type="ECO:0000256" key="3">
    <source>
        <dbReference type="ARBA" id="ARBA00022563"/>
    </source>
</evidence>
<dbReference type="InterPro" id="IPR017925">
    <property type="entry name" value="DHFR_CS"/>
</dbReference>
<comment type="pathway">
    <text evidence="1">Cofactor biosynthesis; tetrahydrofolate biosynthesis; 5,6,7,8-tetrahydrofolate from 7,8-dihydrofolate: step 1/1.</text>
</comment>
<dbReference type="Proteomes" id="UP001597185">
    <property type="component" value="Unassembled WGS sequence"/>
</dbReference>
<organism evidence="8 9">
    <name type="scientific">Halorubrum laminariae</name>
    <dbReference type="NCBI Taxonomy" id="1433523"/>
    <lineage>
        <taxon>Archaea</taxon>
        <taxon>Methanobacteriati</taxon>
        <taxon>Methanobacteriota</taxon>
        <taxon>Stenosarchaea group</taxon>
        <taxon>Halobacteria</taxon>
        <taxon>Halobacteriales</taxon>
        <taxon>Haloferacaceae</taxon>
        <taxon>Halorubrum</taxon>
    </lineage>
</organism>
<dbReference type="PRINTS" id="PR00070">
    <property type="entry name" value="DHFR"/>
</dbReference>
<dbReference type="RefSeq" id="WP_256397047.1">
    <property type="nucleotide sequence ID" value="NZ_JANHDL010000004.1"/>
</dbReference>
<dbReference type="PIRSF" id="PIRSF000194">
    <property type="entry name" value="DHFR"/>
    <property type="match status" value="1"/>
</dbReference>
<dbReference type="Gene3D" id="3.40.430.10">
    <property type="entry name" value="Dihydrofolate Reductase, subunit A"/>
    <property type="match status" value="1"/>
</dbReference>
<feature type="domain" description="DHFR" evidence="7">
    <location>
        <begin position="14"/>
        <end position="176"/>
    </location>
</feature>
<evidence type="ECO:0000256" key="4">
    <source>
        <dbReference type="ARBA" id="ARBA00022857"/>
    </source>
</evidence>
<dbReference type="SUPFAM" id="SSF53597">
    <property type="entry name" value="Dihydrofolate reductase-like"/>
    <property type="match status" value="1"/>
</dbReference>
<accession>A0ABD6C0H0</accession>
<gene>
    <name evidence="8" type="ORF">ACFR9T_06030</name>
</gene>
<keyword evidence="5 8" id="KW-0560">Oxidoreductase</keyword>
<dbReference type="PROSITE" id="PS51330">
    <property type="entry name" value="DHFR_2"/>
    <property type="match status" value="1"/>
</dbReference>
<evidence type="ECO:0000256" key="1">
    <source>
        <dbReference type="ARBA" id="ARBA00004903"/>
    </source>
</evidence>
<evidence type="ECO:0000256" key="6">
    <source>
        <dbReference type="RuleBase" id="RU004474"/>
    </source>
</evidence>
<dbReference type="InterPro" id="IPR024072">
    <property type="entry name" value="DHFR-like_dom_sf"/>
</dbReference>
<dbReference type="EC" id="1.5.1.3" evidence="2"/>
<reference evidence="8 9" key="1">
    <citation type="journal article" date="2019" name="Int. J. Syst. Evol. Microbiol.">
        <title>The Global Catalogue of Microorganisms (GCM) 10K type strain sequencing project: providing services to taxonomists for standard genome sequencing and annotation.</title>
        <authorList>
            <consortium name="The Broad Institute Genomics Platform"/>
            <consortium name="The Broad Institute Genome Sequencing Center for Infectious Disease"/>
            <person name="Wu L."/>
            <person name="Ma J."/>
        </authorList>
    </citation>
    <scope>NUCLEOTIDE SEQUENCE [LARGE SCALE GENOMIC DNA]</scope>
    <source>
        <strain evidence="8 9">CGMCC 1.12689</strain>
    </source>
</reference>
<evidence type="ECO:0000259" key="7">
    <source>
        <dbReference type="PROSITE" id="PS51330"/>
    </source>
</evidence>
<evidence type="ECO:0000256" key="2">
    <source>
        <dbReference type="ARBA" id="ARBA00012856"/>
    </source>
</evidence>
<dbReference type="PANTHER" id="PTHR48069">
    <property type="entry name" value="DIHYDROFOLATE REDUCTASE"/>
    <property type="match status" value="1"/>
</dbReference>
<dbReference type="InterPro" id="IPR001796">
    <property type="entry name" value="DHFR_dom"/>
</dbReference>